<proteinExistence type="predicted"/>
<feature type="non-terminal residue" evidence="1">
    <location>
        <position position="1"/>
    </location>
</feature>
<sequence>KITSFLNTIVVIEKPHKTRRGPPQCHECQNYGHTRNQCHHIPRCVKCSEDHFSDECTKDQNSPAKCALCAGDHTANYKGCPAFNSLSKCLKNHLNKKRTHSQNK</sequence>
<evidence type="ECO:0008006" key="3">
    <source>
        <dbReference type="Google" id="ProtNLM"/>
    </source>
</evidence>
<reference evidence="1 2" key="1">
    <citation type="submission" date="2019-08" db="EMBL/GenBank/DDBJ databases">
        <title>Whole genome of Aphis craccivora.</title>
        <authorList>
            <person name="Voronova N.V."/>
            <person name="Shulinski R.S."/>
            <person name="Bandarenka Y.V."/>
            <person name="Zhorov D.G."/>
            <person name="Warner D."/>
        </authorList>
    </citation>
    <scope>NUCLEOTIDE SEQUENCE [LARGE SCALE GENOMIC DNA]</scope>
    <source>
        <strain evidence="1">180601</strain>
        <tissue evidence="1">Whole Body</tissue>
    </source>
</reference>
<accession>A0A6G0Y4N6</accession>
<dbReference type="AlphaFoldDB" id="A0A6G0Y4N6"/>
<organism evidence="1 2">
    <name type="scientific">Aphis craccivora</name>
    <name type="common">Cowpea aphid</name>
    <dbReference type="NCBI Taxonomy" id="307492"/>
    <lineage>
        <taxon>Eukaryota</taxon>
        <taxon>Metazoa</taxon>
        <taxon>Ecdysozoa</taxon>
        <taxon>Arthropoda</taxon>
        <taxon>Hexapoda</taxon>
        <taxon>Insecta</taxon>
        <taxon>Pterygota</taxon>
        <taxon>Neoptera</taxon>
        <taxon>Paraneoptera</taxon>
        <taxon>Hemiptera</taxon>
        <taxon>Sternorrhyncha</taxon>
        <taxon>Aphidomorpha</taxon>
        <taxon>Aphidoidea</taxon>
        <taxon>Aphididae</taxon>
        <taxon>Aphidini</taxon>
        <taxon>Aphis</taxon>
        <taxon>Aphis</taxon>
    </lineage>
</organism>
<evidence type="ECO:0000313" key="2">
    <source>
        <dbReference type="Proteomes" id="UP000478052"/>
    </source>
</evidence>
<keyword evidence="2" id="KW-1185">Reference proteome</keyword>
<dbReference type="EMBL" id="VUJU01006171">
    <property type="protein sequence ID" value="KAF0749246.1"/>
    <property type="molecule type" value="Genomic_DNA"/>
</dbReference>
<dbReference type="OrthoDB" id="6624230at2759"/>
<gene>
    <name evidence="1" type="ORF">FWK35_00033881</name>
</gene>
<protein>
    <recommendedName>
        <fullName evidence="3">Nucleic-acid-binding protein</fullName>
    </recommendedName>
</protein>
<dbReference type="Proteomes" id="UP000478052">
    <property type="component" value="Unassembled WGS sequence"/>
</dbReference>
<comment type="caution">
    <text evidence="1">The sequence shown here is derived from an EMBL/GenBank/DDBJ whole genome shotgun (WGS) entry which is preliminary data.</text>
</comment>
<name>A0A6G0Y4N6_APHCR</name>
<evidence type="ECO:0000313" key="1">
    <source>
        <dbReference type="EMBL" id="KAF0749246.1"/>
    </source>
</evidence>